<keyword evidence="2" id="KW-0479">Metal-binding</keyword>
<dbReference type="Pfam" id="PF13359">
    <property type="entry name" value="DDE_Tnp_4"/>
    <property type="match status" value="1"/>
</dbReference>
<feature type="domain" description="Insertion element IS402-like" evidence="3">
    <location>
        <begin position="15"/>
        <end position="84"/>
    </location>
</feature>
<evidence type="ECO:0000256" key="1">
    <source>
        <dbReference type="ARBA" id="ARBA00001968"/>
    </source>
</evidence>
<dbReference type="InterPro" id="IPR027806">
    <property type="entry name" value="HARBI1_dom"/>
</dbReference>
<organism evidence="5 6">
    <name type="scientific">Prevotella nigrescens</name>
    <dbReference type="NCBI Taxonomy" id="28133"/>
    <lineage>
        <taxon>Bacteria</taxon>
        <taxon>Pseudomonadati</taxon>
        <taxon>Bacteroidota</taxon>
        <taxon>Bacteroidia</taxon>
        <taxon>Bacteroidales</taxon>
        <taxon>Prevotellaceae</taxon>
        <taxon>Prevotella</taxon>
    </lineage>
</organism>
<dbReference type="Proteomes" id="UP000787419">
    <property type="component" value="Unassembled WGS sequence"/>
</dbReference>
<evidence type="ECO:0000313" key="5">
    <source>
        <dbReference type="EMBL" id="MBF1446038.1"/>
    </source>
</evidence>
<reference evidence="5" key="1">
    <citation type="submission" date="2020-04" db="EMBL/GenBank/DDBJ databases">
        <title>Deep metagenomics examines the oral microbiome during advanced dental caries in children, revealing novel taxa and co-occurrences with host molecules.</title>
        <authorList>
            <person name="Baker J.L."/>
            <person name="Morton J.T."/>
            <person name="Dinis M."/>
            <person name="Alvarez R."/>
            <person name="Tran N.C."/>
            <person name="Knight R."/>
            <person name="Edlund A."/>
        </authorList>
    </citation>
    <scope>NUCLEOTIDE SEQUENCE</scope>
    <source>
        <strain evidence="5">JCVI_32_bin.50</strain>
    </source>
</reference>
<accession>A0A9D5WTK3</accession>
<name>A0A9D5WTK3_9BACT</name>
<protein>
    <submittedName>
        <fullName evidence="5">IS5 family transposase</fullName>
    </submittedName>
</protein>
<dbReference type="AlphaFoldDB" id="A0A9D5WTK3"/>
<comment type="caution">
    <text evidence="5">The sequence shown here is derived from an EMBL/GenBank/DDBJ whole genome shotgun (WGS) entry which is preliminary data.</text>
</comment>
<feature type="domain" description="DDE Tnp4" evidence="4">
    <location>
        <begin position="113"/>
        <end position="252"/>
    </location>
</feature>
<gene>
    <name evidence="5" type="ORF">HXN55_01435</name>
</gene>
<evidence type="ECO:0000256" key="2">
    <source>
        <dbReference type="ARBA" id="ARBA00022723"/>
    </source>
</evidence>
<evidence type="ECO:0000313" key="6">
    <source>
        <dbReference type="Proteomes" id="UP000787419"/>
    </source>
</evidence>
<dbReference type="InterPro" id="IPR025161">
    <property type="entry name" value="IS402-like_dom"/>
</dbReference>
<dbReference type="NCBIfam" id="NF033580">
    <property type="entry name" value="transpos_IS5_3"/>
    <property type="match status" value="1"/>
</dbReference>
<proteinExistence type="predicted"/>
<dbReference type="PANTHER" id="PTHR30007">
    <property type="entry name" value="PHP DOMAIN PROTEIN"/>
    <property type="match status" value="1"/>
</dbReference>
<dbReference type="PANTHER" id="PTHR30007:SF0">
    <property type="entry name" value="TRANSPOSASE"/>
    <property type="match status" value="1"/>
</dbReference>
<dbReference type="RefSeq" id="WP_278489012.1">
    <property type="nucleotide sequence ID" value="NZ_JABZTM010000008.1"/>
</dbReference>
<comment type="cofactor">
    <cofactor evidence="1">
        <name>a divalent metal cation</name>
        <dbReference type="ChEBI" id="CHEBI:60240"/>
    </cofactor>
</comment>
<dbReference type="GO" id="GO:0046872">
    <property type="term" value="F:metal ion binding"/>
    <property type="evidence" value="ECO:0007669"/>
    <property type="project" value="UniProtKB-KW"/>
</dbReference>
<sequence length="274" mass="31719">MYKLLDKDTIKNEIPPHLSVAKRGYICQSSLSEVIQCILYKLKTGCQWYMLPVSSFFTTKVLHYKTVYGHFRKWCKKGEWQKVWTTLLSRYKSFLDMSSIDLDGSHTTALRGGECQSYQGRKKRKTTNAIYVTDRQGIPLAISTPVAGSHNDLYNISEVVKEVFSQLTKSDISTDGLFLNADAGFDAKEFRHMCLRMGVFANVAFNYRAGGGQDCYLFDDILYKERYSIERTNAWLDSYRSLLNRFDVTLTSWQAWNYIAFIVILMKKVKKKQK</sequence>
<evidence type="ECO:0000259" key="3">
    <source>
        <dbReference type="Pfam" id="PF13340"/>
    </source>
</evidence>
<dbReference type="Pfam" id="PF13340">
    <property type="entry name" value="DUF4096"/>
    <property type="match status" value="1"/>
</dbReference>
<evidence type="ECO:0000259" key="4">
    <source>
        <dbReference type="Pfam" id="PF13359"/>
    </source>
</evidence>
<dbReference type="EMBL" id="JABZTM010000008">
    <property type="protein sequence ID" value="MBF1446038.1"/>
    <property type="molecule type" value="Genomic_DNA"/>
</dbReference>